<reference evidence="2" key="1">
    <citation type="submission" date="2023-08" db="EMBL/GenBank/DDBJ databases">
        <title>Black Yeasts Isolated from many extreme environments.</title>
        <authorList>
            <person name="Coleine C."/>
            <person name="Stajich J.E."/>
            <person name="Selbmann L."/>
        </authorList>
    </citation>
    <scope>NUCLEOTIDE SEQUENCE</scope>
    <source>
        <strain evidence="2">CCFEE 5810</strain>
    </source>
</reference>
<dbReference type="AlphaFoldDB" id="A0AAN7WBR6"/>
<name>A0AAN7WBR6_9PEZI</name>
<dbReference type="Proteomes" id="UP001310594">
    <property type="component" value="Unassembled WGS sequence"/>
</dbReference>
<organism evidence="2 3">
    <name type="scientific">Elasticomyces elasticus</name>
    <dbReference type="NCBI Taxonomy" id="574655"/>
    <lineage>
        <taxon>Eukaryota</taxon>
        <taxon>Fungi</taxon>
        <taxon>Dikarya</taxon>
        <taxon>Ascomycota</taxon>
        <taxon>Pezizomycotina</taxon>
        <taxon>Dothideomycetes</taxon>
        <taxon>Dothideomycetidae</taxon>
        <taxon>Mycosphaerellales</taxon>
        <taxon>Teratosphaeriaceae</taxon>
        <taxon>Elasticomyces</taxon>
    </lineage>
</organism>
<comment type="caution">
    <text evidence="2">The sequence shown here is derived from an EMBL/GenBank/DDBJ whole genome shotgun (WGS) entry which is preliminary data.</text>
</comment>
<evidence type="ECO:0000313" key="3">
    <source>
        <dbReference type="Proteomes" id="UP001310594"/>
    </source>
</evidence>
<proteinExistence type="predicted"/>
<sequence length="432" mass="46402">MESPDCQLPGIASALRPYIRPRDEATQIRSDLQSSLQKHNGFEGTTLASINITRPRTGREQQTSPNIAGVRRAYLKALEAHTAAQSRYHALKADLEQLSESARPDNSSTSHDPSSVDVHYIPMLRQREKRRRLLVIERAYSGATDVGAGFVDGHLDDIVKQHAGDLPTPPATQIPAFNDKPDVEGRIASLKKSVLATRQTVNVRLSAAKKTSAVELVGSGGETAGLQSALNELTGWMERQLGVIGDAEGDVQATPAKHLTNGHAVHAAPDVESIAKLYDDYLEARQRLVHTTASPMAVDVRGPNRTASAPDQPPSGQQRGAASTVLPYIDTLSSAKQEERTLLQQSTHLRRQIAASESETQRLLARLADESHLVHPGASKGKEWAKAAESAGPATKDLAMHRLQAGVASTDVAAQSLEQVRGVPGLLDHLAG</sequence>
<evidence type="ECO:0000256" key="1">
    <source>
        <dbReference type="SAM" id="MobiDB-lite"/>
    </source>
</evidence>
<feature type="compositionally biased region" description="Polar residues" evidence="1">
    <location>
        <begin position="305"/>
        <end position="321"/>
    </location>
</feature>
<evidence type="ECO:0000313" key="2">
    <source>
        <dbReference type="EMBL" id="KAK5695190.1"/>
    </source>
</evidence>
<dbReference type="EMBL" id="JAVRQU010000014">
    <property type="protein sequence ID" value="KAK5695190.1"/>
    <property type="molecule type" value="Genomic_DNA"/>
</dbReference>
<accession>A0AAN7WBR6</accession>
<feature type="region of interest" description="Disordered" evidence="1">
    <location>
        <begin position="295"/>
        <end position="321"/>
    </location>
</feature>
<protein>
    <submittedName>
        <fullName evidence="2">Uncharacterized protein</fullName>
    </submittedName>
</protein>
<gene>
    <name evidence="2" type="ORF">LTR97_008696</name>
</gene>